<dbReference type="Proteomes" id="UP000013909">
    <property type="component" value="Unassembled WGS sequence"/>
</dbReference>
<protein>
    <recommendedName>
        <fullName evidence="6">Glutathione hydrolase proenzyme</fullName>
        <ecNumber evidence="6">2.3.2.2</ecNumber>
        <ecNumber evidence="6">3.4.19.13</ecNumber>
    </recommendedName>
    <component>
        <recommendedName>
            <fullName evidence="6">Glutathione hydrolase large chain</fullName>
        </recommendedName>
    </component>
    <component>
        <recommendedName>
            <fullName evidence="6">Glutathione hydrolase small chain</fullName>
        </recommendedName>
    </component>
</protein>
<dbReference type="NCBIfam" id="TIGR00066">
    <property type="entry name" value="g_glut_trans"/>
    <property type="match status" value="1"/>
</dbReference>
<keyword evidence="6" id="KW-0865">Zymogen</keyword>
<keyword evidence="6 7" id="KW-0808">Transferase</keyword>
<dbReference type="Gene3D" id="1.10.246.130">
    <property type="match status" value="1"/>
</dbReference>
<evidence type="ECO:0000256" key="6">
    <source>
        <dbReference type="RuleBase" id="RU368036"/>
    </source>
</evidence>
<evidence type="ECO:0000313" key="7">
    <source>
        <dbReference type="EMBL" id="EON75500.1"/>
    </source>
</evidence>
<dbReference type="GO" id="GO:0006751">
    <property type="term" value="P:glutathione catabolic process"/>
    <property type="evidence" value="ECO:0007669"/>
    <property type="project" value="UniProtKB-UniRule"/>
</dbReference>
<dbReference type="EC" id="3.4.19.13" evidence="6"/>
<dbReference type="InterPro" id="IPR043137">
    <property type="entry name" value="GGT_ssub_C"/>
</dbReference>
<evidence type="ECO:0000313" key="8">
    <source>
        <dbReference type="Proteomes" id="UP000013909"/>
    </source>
</evidence>
<dbReference type="EC" id="2.3.2.2" evidence="6"/>
<dbReference type="PATRIC" id="fig|1288963.3.peg.3895"/>
<comment type="pathway">
    <text evidence="6">Sulfur metabolism; glutathione metabolism.</text>
</comment>
<dbReference type="UniPathway" id="UPA00204"/>
<comment type="catalytic activity">
    <reaction evidence="2 6">
        <text>glutathione + H2O = L-cysteinylglycine + L-glutamate</text>
        <dbReference type="Rhea" id="RHEA:28807"/>
        <dbReference type="ChEBI" id="CHEBI:15377"/>
        <dbReference type="ChEBI" id="CHEBI:29985"/>
        <dbReference type="ChEBI" id="CHEBI:57925"/>
        <dbReference type="ChEBI" id="CHEBI:61694"/>
        <dbReference type="EC" id="3.4.19.13"/>
    </reaction>
</comment>
<dbReference type="GO" id="GO:0006750">
    <property type="term" value="P:glutathione biosynthetic process"/>
    <property type="evidence" value="ECO:0007669"/>
    <property type="project" value="UniProtKB-KW"/>
</dbReference>
<accession>R7ZN20</accession>
<dbReference type="AlphaFoldDB" id="R7ZN20"/>
<gene>
    <name evidence="7" type="ORF">ADIS_3903</name>
</gene>
<dbReference type="InterPro" id="IPR029055">
    <property type="entry name" value="Ntn_hydrolases_N"/>
</dbReference>
<comment type="caution">
    <text evidence="7">The sequence shown here is derived from an EMBL/GenBank/DDBJ whole genome shotgun (WGS) entry which is preliminary data.</text>
</comment>
<keyword evidence="6" id="KW-0317">Glutathione biosynthesis</keyword>
<reference evidence="7 8" key="1">
    <citation type="submission" date="2013-02" db="EMBL/GenBank/DDBJ databases">
        <title>A novel strain isolated from Lonar lake, Maharashtra, India.</title>
        <authorList>
            <person name="Singh A."/>
        </authorList>
    </citation>
    <scope>NUCLEOTIDE SEQUENCE [LARGE SCALE GENOMIC DNA]</scope>
    <source>
        <strain evidence="7 8">AK24</strain>
    </source>
</reference>
<keyword evidence="8" id="KW-1185">Reference proteome</keyword>
<dbReference type="PANTHER" id="PTHR43881">
    <property type="entry name" value="GAMMA-GLUTAMYLTRANSPEPTIDASE (AFU_ORTHOLOGUE AFUA_4G13580)"/>
    <property type="match status" value="1"/>
</dbReference>
<dbReference type="GO" id="GO:0036374">
    <property type="term" value="F:glutathione hydrolase activity"/>
    <property type="evidence" value="ECO:0007669"/>
    <property type="project" value="UniProtKB-UniRule"/>
</dbReference>
<dbReference type="Pfam" id="PF01019">
    <property type="entry name" value="G_glu_transpept"/>
    <property type="match status" value="1"/>
</dbReference>
<keyword evidence="6 7" id="KW-0012">Acyltransferase</keyword>
<evidence type="ECO:0000256" key="3">
    <source>
        <dbReference type="ARBA" id="ARBA00047417"/>
    </source>
</evidence>
<feature type="binding site" evidence="5">
    <location>
        <position position="463"/>
    </location>
    <ligand>
        <name>L-glutamate</name>
        <dbReference type="ChEBI" id="CHEBI:29985"/>
    </ligand>
</feature>
<dbReference type="InterPro" id="IPR043138">
    <property type="entry name" value="GGT_lsub"/>
</dbReference>
<sequence>MLMNLIKTSFTLIALCCLGLTGLNAQDRLSGRSFATRSEVLAQNGMAATNHPIASQIALDILKEGGSAVDAAIAANAFLGLADPAMNGIGGDLFAIVWSAKEQKLFGLNASGKSPASLSYAELKAEVDQGRSYRGGPLSITTPGCVDGWVALHEKFGVLDLDRLMAPTVSYARAGIPVTSEVADFFRTFEESVQKSDNPSFKKVFFTDGRFPGKGEILKNPDLAKTLEIIGREGRDGFYRGAVASTIADYVKAQGGFLTKEDLANNRPVWVEPVSVNYRGYDVWELPPNGQGISVLQMLNILEGFDMSGMPFGSAAHLHHFLESKKLAFEDMAMFYGDPDFGDIPLEELLSKKYAAERRALIDPAKAGEYHPGLSAGDHTVYLTVADKDGNMVSLIQSLSSGLGSRVVPEGLGFVLQNRGSGFVLEEGHINQYAPGKRPFHTIIPAFITKEGKPFVSFGLMGGDMQVPGHVQVVMNLIDFGMNLQEAGDAPRIFHSGTSARGGRVPGLGETFLESGFPYETISELMDKGHVIRMDKGIYGGYQAIMVKDGVYYGASESRKDGQAVGY</sequence>
<dbReference type="EMBL" id="AQHR01000104">
    <property type="protein sequence ID" value="EON75500.1"/>
    <property type="molecule type" value="Genomic_DNA"/>
</dbReference>
<dbReference type="PANTHER" id="PTHR43881:SF1">
    <property type="entry name" value="GAMMA-GLUTAMYLTRANSPEPTIDASE (AFU_ORTHOLOGUE AFUA_4G13580)"/>
    <property type="match status" value="1"/>
</dbReference>
<keyword evidence="6" id="KW-0378">Hydrolase</keyword>
<dbReference type="STRING" id="1232681.ADIS_3903"/>
<evidence type="ECO:0000256" key="5">
    <source>
        <dbReference type="PIRSR" id="PIRSR600101-2"/>
    </source>
</evidence>
<name>R7ZN20_9BACT</name>
<comment type="PTM">
    <text evidence="6">Cleaved by autocatalysis into a large and a small subunit.</text>
</comment>
<comment type="similarity">
    <text evidence="6">Belongs to the gamma-glutamyltransferase family.</text>
</comment>
<organism evidence="7 8">
    <name type="scientific">Lunatimonas lonarensis</name>
    <dbReference type="NCBI Taxonomy" id="1232681"/>
    <lineage>
        <taxon>Bacteria</taxon>
        <taxon>Pseudomonadati</taxon>
        <taxon>Bacteroidota</taxon>
        <taxon>Cytophagia</taxon>
        <taxon>Cytophagales</taxon>
        <taxon>Cyclobacteriaceae</taxon>
    </lineage>
</organism>
<dbReference type="GO" id="GO:0103068">
    <property type="term" value="F:leukotriene C4 gamma-glutamyl transferase activity"/>
    <property type="evidence" value="ECO:0007669"/>
    <property type="project" value="UniProtKB-EC"/>
</dbReference>
<dbReference type="Gene3D" id="3.60.20.40">
    <property type="match status" value="1"/>
</dbReference>
<dbReference type="SUPFAM" id="SSF56235">
    <property type="entry name" value="N-terminal nucleophile aminohydrolases (Ntn hydrolases)"/>
    <property type="match status" value="1"/>
</dbReference>
<dbReference type="InterPro" id="IPR000101">
    <property type="entry name" value="GGT_peptidase"/>
</dbReference>
<evidence type="ECO:0000256" key="1">
    <source>
        <dbReference type="ARBA" id="ARBA00001049"/>
    </source>
</evidence>
<proteinExistence type="inferred from homology"/>
<evidence type="ECO:0000256" key="4">
    <source>
        <dbReference type="PIRSR" id="PIRSR600101-1"/>
    </source>
</evidence>
<comment type="subunit">
    <text evidence="6">This enzyme consists of two polypeptide chains, which are synthesized in precursor form from a single polypeptide.</text>
</comment>
<dbReference type="PRINTS" id="PR01210">
    <property type="entry name" value="GGTRANSPTASE"/>
</dbReference>
<evidence type="ECO:0000256" key="2">
    <source>
        <dbReference type="ARBA" id="ARBA00001089"/>
    </source>
</evidence>
<comment type="catalytic activity">
    <reaction evidence="1 6">
        <text>an S-substituted glutathione + H2O = an S-substituted L-cysteinylglycine + L-glutamate</text>
        <dbReference type="Rhea" id="RHEA:59468"/>
        <dbReference type="ChEBI" id="CHEBI:15377"/>
        <dbReference type="ChEBI" id="CHEBI:29985"/>
        <dbReference type="ChEBI" id="CHEBI:90779"/>
        <dbReference type="ChEBI" id="CHEBI:143103"/>
        <dbReference type="EC" id="3.4.19.13"/>
    </reaction>
</comment>
<comment type="catalytic activity">
    <reaction evidence="3 6">
        <text>an N-terminal (5-L-glutamyl)-[peptide] + an alpha-amino acid = 5-L-glutamyl amino acid + an N-terminal L-alpha-aminoacyl-[peptide]</text>
        <dbReference type="Rhea" id="RHEA:23904"/>
        <dbReference type="Rhea" id="RHEA-COMP:9780"/>
        <dbReference type="Rhea" id="RHEA-COMP:9795"/>
        <dbReference type="ChEBI" id="CHEBI:77644"/>
        <dbReference type="ChEBI" id="CHEBI:78597"/>
        <dbReference type="ChEBI" id="CHEBI:78599"/>
        <dbReference type="ChEBI" id="CHEBI:78608"/>
        <dbReference type="EC" id="2.3.2.2"/>
    </reaction>
</comment>
<dbReference type="InterPro" id="IPR052896">
    <property type="entry name" value="GGT-like_enzyme"/>
</dbReference>
<feature type="active site" description="Nucleophile" evidence="4">
    <location>
        <position position="380"/>
    </location>
</feature>